<organism evidence="1">
    <name type="scientific">freshwater metagenome</name>
    <dbReference type="NCBI Taxonomy" id="449393"/>
    <lineage>
        <taxon>unclassified sequences</taxon>
        <taxon>metagenomes</taxon>
        <taxon>ecological metagenomes</taxon>
    </lineage>
</organism>
<sequence length="163" mass="18046">MVGSGFFCVDGFFDERRNDVGDGRVEFVAWPIEIGGHEVNRVLSVLRSVGLHLNKLCEFGNAVRGICFFGVALPEGVFREGDRRELWVRANRSDHDGLWRVLKMRLIEYVGAHQKVVEVQLGGSFHVGANAADSRGEVNDEIRCRVSEKLANCFAVAQVVVGA</sequence>
<dbReference type="EMBL" id="CAEZUO010000169">
    <property type="protein sequence ID" value="CAB4621511.1"/>
    <property type="molecule type" value="Genomic_DNA"/>
</dbReference>
<accession>A0A6J6I4V8</accession>
<protein>
    <submittedName>
        <fullName evidence="1">Unannotated protein</fullName>
    </submittedName>
</protein>
<gene>
    <name evidence="1" type="ORF">UFOPK1827_02021</name>
</gene>
<dbReference type="AlphaFoldDB" id="A0A6J6I4V8"/>
<evidence type="ECO:0000313" key="1">
    <source>
        <dbReference type="EMBL" id="CAB4621511.1"/>
    </source>
</evidence>
<proteinExistence type="predicted"/>
<reference evidence="1" key="1">
    <citation type="submission" date="2020-05" db="EMBL/GenBank/DDBJ databases">
        <authorList>
            <person name="Chiriac C."/>
            <person name="Salcher M."/>
            <person name="Ghai R."/>
            <person name="Kavagutti S V."/>
        </authorList>
    </citation>
    <scope>NUCLEOTIDE SEQUENCE</scope>
</reference>
<name>A0A6J6I4V8_9ZZZZ</name>